<reference evidence="4 5" key="1">
    <citation type="submission" date="2014-07" db="EMBL/GenBank/DDBJ databases">
        <title>Draft Genome Sequence of Gephyronic Acid Producer, Cystobacter violaceus Strain Cb vi76.</title>
        <authorList>
            <person name="Stevens D.C."/>
            <person name="Young J."/>
            <person name="Carmichael R."/>
            <person name="Tan J."/>
            <person name="Taylor R.E."/>
        </authorList>
    </citation>
    <scope>NUCLEOTIDE SEQUENCE [LARGE SCALE GENOMIC DNA]</scope>
    <source>
        <strain evidence="4 5">Cb vi76</strain>
    </source>
</reference>
<evidence type="ECO:0000313" key="5">
    <source>
        <dbReference type="Proteomes" id="UP000028547"/>
    </source>
</evidence>
<comment type="caution">
    <text evidence="4">The sequence shown here is derived from an EMBL/GenBank/DDBJ whole genome shotgun (WGS) entry which is preliminary data.</text>
</comment>
<dbReference type="AlphaFoldDB" id="A0A084SX64"/>
<dbReference type="RefSeq" id="WP_043393454.1">
    <property type="nucleotide sequence ID" value="NZ_JPMI01000074.1"/>
</dbReference>
<feature type="chain" id="PRO_5001781690" evidence="3">
    <location>
        <begin position="23"/>
        <end position="741"/>
    </location>
</feature>
<accession>A0A084SX64</accession>
<keyword evidence="2" id="KW-1133">Transmembrane helix</keyword>
<gene>
    <name evidence="4" type="ORF">Q664_11535</name>
</gene>
<sequence>MRRTTGLLPLCLTLWLAAPALARDLVELPAGRVYSVKVDADVRTLWIALAAPPGGTLEGLDVGQKPIDVGLGDWHDNSLREAFTATLSESAPGQHPGISLKVELAKLPQPGTYDVQLSLRQGQEQQFLKLQVLVPEARLRAQATPLVERVIGLFNGREDTPGLFTLSETSGRSRVTNLSIQPVTAATSGDTTITGNLRFDTVPGTPLVPVVIPPGGSADIPYKASGDFPVGTAKGTVELLSPQLQTPLTVTYEVRTRRTVLWVPLLLVLGLLTGYLLRTWLKYQVELNEKRVAAEALRLKLEEERRLRPDPLYLASLAEVDAPLAQLQTLDVKGLSEQLPQVEQRFEAARAEFDKRQTEAQVRLAEAEQLLSVAWSLPASTQEAMGKAREALGASRKLLESNSVAVADQQLKSQLASLAQELREKLRTWRGAVDTQLARFDDAPLPLREEDQKTLSTQIEHLHDALRQIPLDAAQLELRAVLSGAHDARTMLINTEPQLRAQLLRILYGVRDVFDAGGVPLGGLEQELQEWSRPRNGTVEDELAWLIDRSRPLERVLKQVTVARLGGTPDEATRELIDQRRYVDLAALVVQRQQAEAPRGSPILESFSEPFSAPHDTPPPAAGMALPTVPAIPLVRFPESPRGLLGALPEALSRLLERVRQPAAPVSPAVGHALAFKALLRARAARTFIAGIGILAVGSFLFAEKFTGTAQDMAAVFVWGFTIDVSVDALVDVLSKGLKQA</sequence>
<feature type="signal peptide" evidence="3">
    <location>
        <begin position="1"/>
        <end position="22"/>
    </location>
</feature>
<evidence type="ECO:0000256" key="3">
    <source>
        <dbReference type="SAM" id="SignalP"/>
    </source>
</evidence>
<protein>
    <submittedName>
        <fullName evidence="4">Uncharacterized protein</fullName>
    </submittedName>
</protein>
<evidence type="ECO:0000313" key="4">
    <source>
        <dbReference type="EMBL" id="KFA93049.1"/>
    </source>
</evidence>
<keyword evidence="1" id="KW-0175">Coiled coil</keyword>
<feature type="coiled-coil region" evidence="1">
    <location>
        <begin position="332"/>
        <end position="368"/>
    </location>
</feature>
<evidence type="ECO:0000256" key="1">
    <source>
        <dbReference type="SAM" id="Coils"/>
    </source>
</evidence>
<evidence type="ECO:0000256" key="2">
    <source>
        <dbReference type="SAM" id="Phobius"/>
    </source>
</evidence>
<feature type="transmembrane region" description="Helical" evidence="2">
    <location>
        <begin position="261"/>
        <end position="281"/>
    </location>
</feature>
<organism evidence="4 5">
    <name type="scientific">Archangium violaceum Cb vi76</name>
    <dbReference type="NCBI Taxonomy" id="1406225"/>
    <lineage>
        <taxon>Bacteria</taxon>
        <taxon>Pseudomonadati</taxon>
        <taxon>Myxococcota</taxon>
        <taxon>Myxococcia</taxon>
        <taxon>Myxococcales</taxon>
        <taxon>Cystobacterineae</taxon>
        <taxon>Archangiaceae</taxon>
        <taxon>Archangium</taxon>
    </lineage>
</organism>
<keyword evidence="2" id="KW-0812">Transmembrane</keyword>
<name>A0A084SX64_9BACT</name>
<dbReference type="EMBL" id="JPMI01000074">
    <property type="protein sequence ID" value="KFA93049.1"/>
    <property type="molecule type" value="Genomic_DNA"/>
</dbReference>
<keyword evidence="3" id="KW-0732">Signal</keyword>
<feature type="transmembrane region" description="Helical" evidence="2">
    <location>
        <begin position="684"/>
        <end position="702"/>
    </location>
</feature>
<dbReference type="Proteomes" id="UP000028547">
    <property type="component" value="Unassembled WGS sequence"/>
</dbReference>
<proteinExistence type="predicted"/>
<keyword evidence="2" id="KW-0472">Membrane</keyword>